<evidence type="ECO:0000256" key="5">
    <source>
        <dbReference type="SAM" id="MobiDB-lite"/>
    </source>
</evidence>
<comment type="caution">
    <text evidence="7">The sequence shown here is derived from an EMBL/GenBank/DDBJ whole genome shotgun (WGS) entry which is preliminary data.</text>
</comment>
<evidence type="ECO:0000313" key="8">
    <source>
        <dbReference type="Proteomes" id="UP000315344"/>
    </source>
</evidence>
<keyword evidence="7" id="KW-0723">Serine/threonine-protein kinase</keyword>
<keyword evidence="1" id="KW-0808">Transferase</keyword>
<proteinExistence type="predicted"/>
<evidence type="ECO:0000313" key="7">
    <source>
        <dbReference type="EMBL" id="TKW68772.1"/>
    </source>
</evidence>
<feature type="region of interest" description="Disordered" evidence="5">
    <location>
        <begin position="1"/>
        <end position="83"/>
    </location>
</feature>
<evidence type="ECO:0000259" key="6">
    <source>
        <dbReference type="PROSITE" id="PS50011"/>
    </source>
</evidence>
<keyword evidence="4" id="KW-0067">ATP-binding</keyword>
<dbReference type="InterPro" id="IPR011009">
    <property type="entry name" value="Kinase-like_dom_sf"/>
</dbReference>
<dbReference type="EMBL" id="VAFL01000001">
    <property type="protein sequence ID" value="TKW68772.1"/>
    <property type="molecule type" value="Genomic_DNA"/>
</dbReference>
<dbReference type="PROSITE" id="PS00109">
    <property type="entry name" value="PROTEIN_KINASE_TYR"/>
    <property type="match status" value="1"/>
</dbReference>
<feature type="domain" description="Protein kinase" evidence="6">
    <location>
        <begin position="116"/>
        <end position="376"/>
    </location>
</feature>
<dbReference type="Proteomes" id="UP000315344">
    <property type="component" value="Unassembled WGS sequence"/>
</dbReference>
<dbReference type="PANTHER" id="PTHR43289:SF34">
    <property type="entry name" value="SERINE_THREONINE-PROTEIN KINASE YBDM-RELATED"/>
    <property type="match status" value="1"/>
</dbReference>
<accession>A0A533IG22</accession>
<dbReference type="AlphaFoldDB" id="A0A533IG22"/>
<dbReference type="Gene3D" id="1.10.510.10">
    <property type="entry name" value="Transferase(Phosphotransferase) domain 1"/>
    <property type="match status" value="1"/>
</dbReference>
<dbReference type="PANTHER" id="PTHR43289">
    <property type="entry name" value="MITOGEN-ACTIVATED PROTEIN KINASE KINASE KINASE 20-RELATED"/>
    <property type="match status" value="1"/>
</dbReference>
<evidence type="ECO:0000256" key="3">
    <source>
        <dbReference type="ARBA" id="ARBA00022777"/>
    </source>
</evidence>
<dbReference type="Gene3D" id="3.30.200.20">
    <property type="entry name" value="Phosphorylase Kinase, domain 1"/>
    <property type="match status" value="1"/>
</dbReference>
<dbReference type="PROSITE" id="PS50011">
    <property type="entry name" value="PROTEIN_KINASE_DOM"/>
    <property type="match status" value="1"/>
</dbReference>
<keyword evidence="3 7" id="KW-0418">Kinase</keyword>
<dbReference type="CDD" id="cd14014">
    <property type="entry name" value="STKc_PknB_like"/>
    <property type="match status" value="1"/>
</dbReference>
<reference evidence="7 8" key="1">
    <citation type="journal article" date="2017" name="Nat. Commun.">
        <title>In situ click chemistry generation of cyclooxygenase-2 inhibitors.</title>
        <authorList>
            <person name="Bhardwaj A."/>
            <person name="Kaur J."/>
            <person name="Wuest M."/>
            <person name="Wuest F."/>
        </authorList>
    </citation>
    <scope>NUCLEOTIDE SEQUENCE [LARGE SCALE GENOMIC DNA]</scope>
    <source>
        <strain evidence="7">S2_012_000_R3_94</strain>
    </source>
</reference>
<feature type="compositionally biased region" description="Basic and acidic residues" evidence="5">
    <location>
        <begin position="1"/>
        <end position="13"/>
    </location>
</feature>
<evidence type="ECO:0000256" key="1">
    <source>
        <dbReference type="ARBA" id="ARBA00022679"/>
    </source>
</evidence>
<name>A0A533IG22_PARDE</name>
<evidence type="ECO:0000256" key="4">
    <source>
        <dbReference type="ARBA" id="ARBA00022840"/>
    </source>
</evidence>
<keyword evidence="2" id="KW-0547">Nucleotide-binding</keyword>
<dbReference type="SUPFAM" id="SSF56112">
    <property type="entry name" value="Protein kinase-like (PK-like)"/>
    <property type="match status" value="1"/>
</dbReference>
<dbReference type="InterPro" id="IPR000719">
    <property type="entry name" value="Prot_kinase_dom"/>
</dbReference>
<dbReference type="GO" id="GO:0005524">
    <property type="term" value="F:ATP binding"/>
    <property type="evidence" value="ECO:0007669"/>
    <property type="project" value="UniProtKB-KW"/>
</dbReference>
<sequence>MEDKDIRAGDDHTGTQPPAADFPEFSDDADRTVIETSKPGASPSDASPVPEADDEPQGFGPTFDPSPDRTVIATADDDAPAPTAQRTVINTTADRPPPPVAKPKLVEAGTLINNNYRIEALISAGGMGEVYRAINVYTGDPVAVKVVLTDLARDQDIIDLFRREARVLVQLRDEAIVSYHNFVLDQGLQRYCLIMEFVSGAHLGSTLREGQGMSDEQAVALMRRLARGLGQAHARGVTHRDLSPDNVILRHDRVEEAVLIDFGIARSTELGDGLAGRFAGKFKYIAPEQLGHYNGAIGPQTDIYGLALLMTAALRGSALEMGDSVVTASDARQQIPDLTGLSHRMFPLLQYMLEPDPTDRPSSMGQIIAMLDDPMRIPARYHLPLWSGQTAKSTPDGHTTGISESPFGLPMQAGPAEIAPPQAPKSGRLPLIMAGLATLIAIGAGTGWLLLRDTDPPIPVDPTAAETVTPVLPPRDPASRDGFLADLPLGTCAMAARVTSGPDSGTIAVYSAVQLDPAQVQDAYATAFGTRPAIVPRIVADAQCPAVEFAGALAGRTAAPPEVESIANATATGFQTQATVAGLDGRNLWLAMIAPDGSVYDLTSQASADEQGNIQAGVSVDVPNAAAQNTAPYVLLAVASSQPLVAVAATPAGAPAATLLPAILNELQSDGDAASASLSVLQPTPVPQDLPAP</sequence>
<organism evidence="7 8">
    <name type="scientific">Paracoccus denitrificans</name>
    <dbReference type="NCBI Taxonomy" id="266"/>
    <lineage>
        <taxon>Bacteria</taxon>
        <taxon>Pseudomonadati</taxon>
        <taxon>Pseudomonadota</taxon>
        <taxon>Alphaproteobacteria</taxon>
        <taxon>Rhodobacterales</taxon>
        <taxon>Paracoccaceae</taxon>
        <taxon>Paracoccus</taxon>
    </lineage>
</organism>
<protein>
    <submittedName>
        <fullName evidence="7">Serine/threonine protein kinase</fullName>
    </submittedName>
</protein>
<dbReference type="Pfam" id="PF00069">
    <property type="entry name" value="Pkinase"/>
    <property type="match status" value="1"/>
</dbReference>
<dbReference type="InterPro" id="IPR008266">
    <property type="entry name" value="Tyr_kinase_AS"/>
</dbReference>
<dbReference type="GO" id="GO:0004674">
    <property type="term" value="F:protein serine/threonine kinase activity"/>
    <property type="evidence" value="ECO:0007669"/>
    <property type="project" value="UniProtKB-KW"/>
</dbReference>
<gene>
    <name evidence="7" type="ORF">DI616_01920</name>
</gene>
<evidence type="ECO:0000256" key="2">
    <source>
        <dbReference type="ARBA" id="ARBA00022741"/>
    </source>
</evidence>